<name>A0A1F7HG10_9BACT</name>
<sequence length="270" mass="30005">MLSRFVNEDALSTWSHFFFGLLLTFLSVGLLIGLTSSTFFHPTIVPYQILGAQTVSNDQAREVPLIDLVQNLPPSSELTLRNDNGSLIVTVGLESTQFARIPRISSSIEDLLNTQEHLAREVFASSPLNIFLTRFHFQAWPQGRNSIAFSRNNVVAVTPYPMQLNPGQLSLKIVTPDGPKQILYYPDSVWSYLSSSKVITEGIPAEKLLLDQDNDDVVYKLRAKSSQLMFAILPYNVCRNVVISAQTQEIKSVKPCSAVDMLADSLSITL</sequence>
<gene>
    <name evidence="2" type="ORF">A3D08_02860</name>
</gene>
<comment type="caution">
    <text evidence="2">The sequence shown here is derived from an EMBL/GenBank/DDBJ whole genome shotgun (WGS) entry which is preliminary data.</text>
</comment>
<keyword evidence="1" id="KW-0472">Membrane</keyword>
<keyword evidence="1" id="KW-1133">Transmembrane helix</keyword>
<keyword evidence="1" id="KW-0812">Transmembrane</keyword>
<organism evidence="2 3">
    <name type="scientific">Candidatus Roizmanbacteria bacterium RIFCSPHIGHO2_02_FULL_43_11</name>
    <dbReference type="NCBI Taxonomy" id="1802043"/>
    <lineage>
        <taxon>Bacteria</taxon>
        <taxon>Candidatus Roizmaniibacteriota</taxon>
    </lineage>
</organism>
<feature type="transmembrane region" description="Helical" evidence="1">
    <location>
        <begin position="14"/>
        <end position="34"/>
    </location>
</feature>
<dbReference type="EMBL" id="MFZT01000033">
    <property type="protein sequence ID" value="OGK30179.1"/>
    <property type="molecule type" value="Genomic_DNA"/>
</dbReference>
<protein>
    <submittedName>
        <fullName evidence="2">Uncharacterized protein</fullName>
    </submittedName>
</protein>
<evidence type="ECO:0000313" key="3">
    <source>
        <dbReference type="Proteomes" id="UP000178098"/>
    </source>
</evidence>
<reference evidence="2 3" key="1">
    <citation type="journal article" date="2016" name="Nat. Commun.">
        <title>Thousands of microbial genomes shed light on interconnected biogeochemical processes in an aquifer system.</title>
        <authorList>
            <person name="Anantharaman K."/>
            <person name="Brown C.T."/>
            <person name="Hug L.A."/>
            <person name="Sharon I."/>
            <person name="Castelle C.J."/>
            <person name="Probst A.J."/>
            <person name="Thomas B.C."/>
            <person name="Singh A."/>
            <person name="Wilkins M.J."/>
            <person name="Karaoz U."/>
            <person name="Brodie E.L."/>
            <person name="Williams K.H."/>
            <person name="Hubbard S.S."/>
            <person name="Banfield J.F."/>
        </authorList>
    </citation>
    <scope>NUCLEOTIDE SEQUENCE [LARGE SCALE GENOMIC DNA]</scope>
</reference>
<evidence type="ECO:0000256" key="1">
    <source>
        <dbReference type="SAM" id="Phobius"/>
    </source>
</evidence>
<accession>A0A1F7HG10</accession>
<proteinExistence type="predicted"/>
<dbReference type="AlphaFoldDB" id="A0A1F7HG10"/>
<dbReference type="Proteomes" id="UP000178098">
    <property type="component" value="Unassembled WGS sequence"/>
</dbReference>
<evidence type="ECO:0000313" key="2">
    <source>
        <dbReference type="EMBL" id="OGK30179.1"/>
    </source>
</evidence>